<feature type="domain" description="LOB" evidence="2">
    <location>
        <begin position="180"/>
        <end position="237"/>
    </location>
</feature>
<gene>
    <name evidence="3" type="ORF">HAX54_002007</name>
</gene>
<protein>
    <recommendedName>
        <fullName evidence="2">LOB domain-containing protein</fullName>
    </recommendedName>
</protein>
<dbReference type="PROSITE" id="PS50891">
    <property type="entry name" value="LOB"/>
    <property type="match status" value="1"/>
</dbReference>
<feature type="non-terminal residue" evidence="3">
    <location>
        <position position="237"/>
    </location>
</feature>
<keyword evidence="4" id="KW-1185">Reference proteome</keyword>
<comment type="similarity">
    <text evidence="1">Belongs to the LOB domain-containing protein family.</text>
</comment>
<accession>A0ABS8WVK4</accession>
<evidence type="ECO:0000259" key="2">
    <source>
        <dbReference type="PROSITE" id="PS50891"/>
    </source>
</evidence>
<reference evidence="3 4" key="1">
    <citation type="journal article" date="2021" name="BMC Genomics">
        <title>Datura genome reveals duplications of psychoactive alkaloid biosynthetic genes and high mutation rate following tissue culture.</title>
        <authorList>
            <person name="Rajewski A."/>
            <person name="Carter-House D."/>
            <person name="Stajich J."/>
            <person name="Litt A."/>
        </authorList>
    </citation>
    <scope>NUCLEOTIDE SEQUENCE [LARGE SCALE GENOMIC DNA]</scope>
    <source>
        <strain evidence="3">AR-01</strain>
    </source>
</reference>
<dbReference type="InterPro" id="IPR004883">
    <property type="entry name" value="LOB"/>
</dbReference>
<dbReference type="EMBL" id="JACEIK010010875">
    <property type="protein sequence ID" value="MCE3215347.1"/>
    <property type="molecule type" value="Genomic_DNA"/>
</dbReference>
<name>A0ABS8WVK4_DATST</name>
<feature type="non-terminal residue" evidence="3">
    <location>
        <position position="1"/>
    </location>
</feature>
<proteinExistence type="inferred from homology"/>
<evidence type="ECO:0000313" key="3">
    <source>
        <dbReference type="EMBL" id="MCE3215347.1"/>
    </source>
</evidence>
<evidence type="ECO:0000313" key="4">
    <source>
        <dbReference type="Proteomes" id="UP000823775"/>
    </source>
</evidence>
<comment type="caution">
    <text evidence="3">The sequence shown here is derived from an EMBL/GenBank/DDBJ whole genome shotgun (WGS) entry which is preliminary data.</text>
</comment>
<organism evidence="3 4">
    <name type="scientific">Datura stramonium</name>
    <name type="common">Jimsonweed</name>
    <name type="synonym">Common thornapple</name>
    <dbReference type="NCBI Taxonomy" id="4076"/>
    <lineage>
        <taxon>Eukaryota</taxon>
        <taxon>Viridiplantae</taxon>
        <taxon>Streptophyta</taxon>
        <taxon>Embryophyta</taxon>
        <taxon>Tracheophyta</taxon>
        <taxon>Spermatophyta</taxon>
        <taxon>Magnoliopsida</taxon>
        <taxon>eudicotyledons</taxon>
        <taxon>Gunneridae</taxon>
        <taxon>Pentapetalae</taxon>
        <taxon>asterids</taxon>
        <taxon>lamiids</taxon>
        <taxon>Solanales</taxon>
        <taxon>Solanaceae</taxon>
        <taxon>Solanoideae</taxon>
        <taxon>Datureae</taxon>
        <taxon>Datura</taxon>
    </lineage>
</organism>
<evidence type="ECO:0000256" key="1">
    <source>
        <dbReference type="ARBA" id="ARBA00005474"/>
    </source>
</evidence>
<sequence length="237" mass="27617">KARKTCEPHCFLKNHIIRKDDYEKLHKIFCGSSAIRKVIELGREEDKRVSPKRLCSSLKVEFLLKIGLCYSLKVEFLIHKMTIENCPACRKARKTCEPDCFLENHVTGEDDYEKLHKIFCGPSAIRKVIEPCREEDKRVSPIRCLVEDTLFFPETQVSAQNWSLFFPESRVSFSQRMTTENCPACRKARKTCEPHCFLENHVTGEDDYEKLHKIFCGSSAIRKVIKLCREENKRVSP</sequence>
<dbReference type="Pfam" id="PF03195">
    <property type="entry name" value="LOB"/>
    <property type="match status" value="1"/>
</dbReference>
<dbReference type="Proteomes" id="UP000823775">
    <property type="component" value="Unassembled WGS sequence"/>
</dbReference>